<organism evidence="2 3">
    <name type="scientific">Streptomyces mangrovisoli</name>
    <dbReference type="NCBI Taxonomy" id="1428628"/>
    <lineage>
        <taxon>Bacteria</taxon>
        <taxon>Bacillati</taxon>
        <taxon>Actinomycetota</taxon>
        <taxon>Actinomycetes</taxon>
        <taxon>Kitasatosporales</taxon>
        <taxon>Streptomycetaceae</taxon>
        <taxon>Streptomyces</taxon>
    </lineage>
</organism>
<name>A0A1J4P4S2_9ACTN</name>
<feature type="compositionally biased region" description="Basic residues" evidence="1">
    <location>
        <begin position="81"/>
        <end position="90"/>
    </location>
</feature>
<evidence type="ECO:0008006" key="4">
    <source>
        <dbReference type="Google" id="ProtNLM"/>
    </source>
</evidence>
<feature type="region of interest" description="Disordered" evidence="1">
    <location>
        <begin position="307"/>
        <end position="335"/>
    </location>
</feature>
<dbReference type="SUPFAM" id="SSF103032">
    <property type="entry name" value="Hypothetical protein YwqG"/>
    <property type="match status" value="1"/>
</dbReference>
<evidence type="ECO:0000313" key="3">
    <source>
        <dbReference type="Proteomes" id="UP000034196"/>
    </source>
</evidence>
<dbReference type="Proteomes" id="UP000034196">
    <property type="component" value="Unassembled WGS sequence"/>
</dbReference>
<dbReference type="STRING" id="1428628.WN71_000910"/>
<feature type="compositionally biased region" description="Basic and acidic residues" evidence="1">
    <location>
        <begin position="64"/>
        <end position="80"/>
    </location>
</feature>
<proteinExistence type="predicted"/>
<dbReference type="AlphaFoldDB" id="A0A1J4P4S2"/>
<evidence type="ECO:0000256" key="1">
    <source>
        <dbReference type="SAM" id="MobiDB-lite"/>
    </source>
</evidence>
<dbReference type="RefSeq" id="WP_046592829.1">
    <property type="nucleotide sequence ID" value="NZ_LAVA02000002.1"/>
</dbReference>
<protein>
    <recommendedName>
        <fullName evidence="4">DUF1963 domain-containing protein</fullName>
    </recommendedName>
</protein>
<accession>A0A1J4P4S2</accession>
<dbReference type="InterPro" id="IPR035948">
    <property type="entry name" value="YwqG-like_sf"/>
</dbReference>
<gene>
    <name evidence="2" type="ORF">WN71_000910</name>
</gene>
<evidence type="ECO:0000313" key="2">
    <source>
        <dbReference type="EMBL" id="OIJ69777.1"/>
    </source>
</evidence>
<sequence length="360" mass="39929">MVFVRTTPPRPVDVSAVFPELAPWARPAMRLHPRPGSPSAEESSVGGPLLWPAAEPWPHCEASHLHGDSRFRQSPDDVRLTRRVRARRHSDHSGRGGMTPEEEAVKERNAARLAERLDAGPPFPADCPVPMVPVAQLYLRDIPLLRPPGRADLLQVLWCPYDHHPDGKPATALFWRSAAEVVDLLAAPPEPYEVNSPGYVPEPCVLAPEAITEYPNSLDLSPQMRLMVGGWSRWQAAGADLDSSYADYPQEFYDVHLAKAPGWKFGGWPPWGRTDPYRRYCTVCEVQMVPLLTIASFEWSGRAGRSWTPHEDRAAADDAGGHCCGQRPSQPTKVEVGSTDNMQIYVCPTSPDHPHTDLIQ</sequence>
<dbReference type="OrthoDB" id="4332009at2"/>
<feature type="region of interest" description="Disordered" evidence="1">
    <location>
        <begin position="64"/>
        <end position="106"/>
    </location>
</feature>
<reference evidence="2" key="1">
    <citation type="submission" date="2016-10" db="EMBL/GenBank/DDBJ databases">
        <title>Genome sequence of Streptomyces mangrovisoli MUSC 149.</title>
        <authorList>
            <person name="Lee L.-H."/>
            <person name="Ser H.-L."/>
        </authorList>
    </citation>
    <scope>NUCLEOTIDE SEQUENCE [LARGE SCALE GENOMIC DNA]</scope>
    <source>
        <strain evidence="2">MUSC 149</strain>
    </source>
</reference>
<dbReference type="Gene3D" id="2.30.320.10">
    <property type="entry name" value="YwqG-like"/>
    <property type="match status" value="1"/>
</dbReference>
<feature type="compositionally biased region" description="Basic and acidic residues" evidence="1">
    <location>
        <begin position="308"/>
        <end position="320"/>
    </location>
</feature>
<keyword evidence="3" id="KW-1185">Reference proteome</keyword>
<comment type="caution">
    <text evidence="2">The sequence shown here is derived from an EMBL/GenBank/DDBJ whole genome shotgun (WGS) entry which is preliminary data.</text>
</comment>
<dbReference type="EMBL" id="LAVA02000002">
    <property type="protein sequence ID" value="OIJ69777.1"/>
    <property type="molecule type" value="Genomic_DNA"/>
</dbReference>